<name>A0AA37S9H7_9GAMM</name>
<reference evidence="1" key="2">
    <citation type="submission" date="2023-01" db="EMBL/GenBank/DDBJ databases">
        <title>Draft genome sequence of Litoribrevibacter albus strain NBRC 110071.</title>
        <authorList>
            <person name="Sun Q."/>
            <person name="Mori K."/>
        </authorList>
    </citation>
    <scope>NUCLEOTIDE SEQUENCE</scope>
    <source>
        <strain evidence="1">NBRC 110071</strain>
    </source>
</reference>
<evidence type="ECO:0000313" key="2">
    <source>
        <dbReference type="Proteomes" id="UP001161389"/>
    </source>
</evidence>
<protein>
    <submittedName>
        <fullName evidence="1">Uncharacterized protein</fullName>
    </submittedName>
</protein>
<keyword evidence="2" id="KW-1185">Reference proteome</keyword>
<sequence>MVCLNMNNEFQRYAECLQEFQAILSFAEKFVNSLVGQQPSCKNDVYGERIFVKLLCHAVTLIKISPSIETNKQQELWDISSSYCLARALIESFDALSYIALANIDNQEKEFRLIFWKLHAEARRFNMLSKIGSTDPRVKHTEREVDNLKSKLLAHNHLDMCSKGLRKDIEKGNYQPYHLTQRQRNEEAGVSHEFRDVVTMHLSSHVHTHPFSVMQIVDFKAGSPESIGLMSIAIQYSSGFLAKAVQGMLQVFNKSTPVMDTKAKDAYSKWITVVENGVKKS</sequence>
<gene>
    <name evidence="1" type="ORF">GCM10007876_12000</name>
</gene>
<accession>A0AA37S9H7</accession>
<comment type="caution">
    <text evidence="1">The sequence shown here is derived from an EMBL/GenBank/DDBJ whole genome shotgun (WGS) entry which is preliminary data.</text>
</comment>
<proteinExistence type="predicted"/>
<organism evidence="1 2">
    <name type="scientific">Litoribrevibacter albus</name>
    <dbReference type="NCBI Taxonomy" id="1473156"/>
    <lineage>
        <taxon>Bacteria</taxon>
        <taxon>Pseudomonadati</taxon>
        <taxon>Pseudomonadota</taxon>
        <taxon>Gammaproteobacteria</taxon>
        <taxon>Oceanospirillales</taxon>
        <taxon>Oceanospirillaceae</taxon>
        <taxon>Litoribrevibacter</taxon>
    </lineage>
</organism>
<evidence type="ECO:0000313" key="1">
    <source>
        <dbReference type="EMBL" id="GLQ30721.1"/>
    </source>
</evidence>
<dbReference type="EMBL" id="BSNM01000009">
    <property type="protein sequence ID" value="GLQ30721.1"/>
    <property type="molecule type" value="Genomic_DNA"/>
</dbReference>
<dbReference type="Proteomes" id="UP001161389">
    <property type="component" value="Unassembled WGS sequence"/>
</dbReference>
<reference evidence="1" key="1">
    <citation type="journal article" date="2014" name="Int. J. Syst. Evol. Microbiol.">
        <title>Complete genome sequence of Corynebacterium casei LMG S-19264T (=DSM 44701T), isolated from a smear-ripened cheese.</title>
        <authorList>
            <consortium name="US DOE Joint Genome Institute (JGI-PGF)"/>
            <person name="Walter F."/>
            <person name="Albersmeier A."/>
            <person name="Kalinowski J."/>
            <person name="Ruckert C."/>
        </authorList>
    </citation>
    <scope>NUCLEOTIDE SEQUENCE</scope>
    <source>
        <strain evidence="1">NBRC 110071</strain>
    </source>
</reference>
<dbReference type="AlphaFoldDB" id="A0AA37S9H7"/>